<dbReference type="InterPro" id="IPR009100">
    <property type="entry name" value="AcylCoA_DH/oxidase_NM_dom_sf"/>
</dbReference>
<dbReference type="SUPFAM" id="SSF56645">
    <property type="entry name" value="Acyl-CoA dehydrogenase NM domain-like"/>
    <property type="match status" value="1"/>
</dbReference>
<evidence type="ECO:0000256" key="4">
    <source>
        <dbReference type="SAM" id="MobiDB-lite"/>
    </source>
</evidence>
<comment type="similarity">
    <text evidence="1">Belongs to the acyl-CoA dehydrogenase family.</text>
</comment>
<evidence type="ECO:0000256" key="2">
    <source>
        <dbReference type="ARBA" id="ARBA00022630"/>
    </source>
</evidence>
<dbReference type="Proteomes" id="UP000237846">
    <property type="component" value="Unassembled WGS sequence"/>
</dbReference>
<dbReference type="RefSeq" id="WP_146159523.1">
    <property type="nucleotide sequence ID" value="NZ_PVZC01000007.1"/>
</dbReference>
<dbReference type="EMBL" id="PVZC01000007">
    <property type="protein sequence ID" value="PRX96512.1"/>
    <property type="molecule type" value="Genomic_DNA"/>
</dbReference>
<dbReference type="PANTHER" id="PTHR43884:SF12">
    <property type="entry name" value="ISOVALERYL-COA DEHYDROGENASE, MITOCHONDRIAL-RELATED"/>
    <property type="match status" value="1"/>
</dbReference>
<dbReference type="Gene3D" id="1.20.140.10">
    <property type="entry name" value="Butyryl-CoA Dehydrogenase, subunit A, domain 3"/>
    <property type="match status" value="1"/>
</dbReference>
<proteinExistence type="inferred from homology"/>
<dbReference type="OrthoDB" id="4074409at2"/>
<comment type="caution">
    <text evidence="6">The sequence shown here is derived from an EMBL/GenBank/DDBJ whole genome shotgun (WGS) entry which is preliminary data.</text>
</comment>
<dbReference type="GO" id="GO:0003995">
    <property type="term" value="F:acyl-CoA dehydrogenase activity"/>
    <property type="evidence" value="ECO:0007669"/>
    <property type="project" value="TreeGrafter"/>
</dbReference>
<evidence type="ECO:0000256" key="3">
    <source>
        <dbReference type="ARBA" id="ARBA00022827"/>
    </source>
</evidence>
<dbReference type="PANTHER" id="PTHR43884">
    <property type="entry name" value="ACYL-COA DEHYDROGENASE"/>
    <property type="match status" value="1"/>
</dbReference>
<dbReference type="Pfam" id="PF00441">
    <property type="entry name" value="Acyl-CoA_dh_1"/>
    <property type="match status" value="1"/>
</dbReference>
<sequence>MDLRADPLVRRLAAAVRDAIGHNPDQPWEALRRVEAPALEAPAAVGGFDLGLTCGIVVSAELGRRASPDVYGAVPMAVESLLAADGDHRAAAALAGGERPVVSAGLDAAVPGGRPAPRAERTAAGWSLTGAVPAPDGAPPGADLCVPVRTGEGVRLALLPAAAWSERAAGERVDLAGIELPGDALGGGLDPADQAGPLARARVRHAGRLLGLGEGALGLAADHAAARKQFGTALLGFQGVAFPLAKAEIDLAAARLMTARAGWLADAGRPFGTAAAEALALAAEAALTAVRTALQVHGARGMSREAEVSRYLPAVRRAVAHLGPVGALWREAGRHRLAERRAAEAAPAEGE</sequence>
<reference evidence="6 7" key="1">
    <citation type="submission" date="2018-03" db="EMBL/GenBank/DDBJ databases">
        <title>Genomic Encyclopedia of Archaeal and Bacterial Type Strains, Phase II (KMG-II): from individual species to whole genera.</title>
        <authorList>
            <person name="Goeker M."/>
        </authorList>
    </citation>
    <scope>NUCLEOTIDE SEQUENCE [LARGE SCALE GENOMIC DNA]</scope>
    <source>
        <strain evidence="6 7">DSM 45601</strain>
    </source>
</reference>
<dbReference type="InterPro" id="IPR009075">
    <property type="entry name" value="AcylCo_DH/oxidase_C"/>
</dbReference>
<evidence type="ECO:0000256" key="1">
    <source>
        <dbReference type="ARBA" id="ARBA00009347"/>
    </source>
</evidence>
<keyword evidence="3" id="KW-0274">FAD</keyword>
<accession>A0A2T0PYC0</accession>
<protein>
    <submittedName>
        <fullName evidence="6">Alkylation response protein AidB-like acyl-CoA dehydrogenase</fullName>
    </submittedName>
</protein>
<evidence type="ECO:0000313" key="7">
    <source>
        <dbReference type="Proteomes" id="UP000237846"/>
    </source>
</evidence>
<keyword evidence="2" id="KW-0285">Flavoprotein</keyword>
<evidence type="ECO:0000313" key="6">
    <source>
        <dbReference type="EMBL" id="PRX96512.1"/>
    </source>
</evidence>
<name>A0A2T0PYC0_9ACTN</name>
<dbReference type="AlphaFoldDB" id="A0A2T0PYC0"/>
<dbReference type="InterPro" id="IPR036250">
    <property type="entry name" value="AcylCo_DH-like_C"/>
</dbReference>
<evidence type="ECO:0000259" key="5">
    <source>
        <dbReference type="Pfam" id="PF00441"/>
    </source>
</evidence>
<feature type="region of interest" description="Disordered" evidence="4">
    <location>
        <begin position="112"/>
        <end position="135"/>
    </location>
</feature>
<gene>
    <name evidence="6" type="ORF">CLV72_10735</name>
</gene>
<keyword evidence="7" id="KW-1185">Reference proteome</keyword>
<organism evidence="6 7">
    <name type="scientific">Allonocardiopsis opalescens</name>
    <dbReference type="NCBI Taxonomy" id="1144618"/>
    <lineage>
        <taxon>Bacteria</taxon>
        <taxon>Bacillati</taxon>
        <taxon>Actinomycetota</taxon>
        <taxon>Actinomycetes</taxon>
        <taxon>Streptosporangiales</taxon>
        <taxon>Allonocardiopsis</taxon>
    </lineage>
</organism>
<dbReference type="SUPFAM" id="SSF47203">
    <property type="entry name" value="Acyl-CoA dehydrogenase C-terminal domain-like"/>
    <property type="match status" value="1"/>
</dbReference>
<feature type="domain" description="Acyl-CoA dehydrogenase/oxidase C-terminal" evidence="5">
    <location>
        <begin position="198"/>
        <end position="316"/>
    </location>
</feature>